<evidence type="ECO:0000313" key="3">
    <source>
        <dbReference type="Proteomes" id="UP000194873"/>
    </source>
</evidence>
<dbReference type="RefSeq" id="WP_086594132.1">
    <property type="nucleotide sequence ID" value="NZ_MTSE01000004.1"/>
</dbReference>
<dbReference type="InterPro" id="IPR019619">
    <property type="entry name" value="DUF2490"/>
</dbReference>
<dbReference type="EMBL" id="MTSE01000004">
    <property type="protein sequence ID" value="OUJ74276.1"/>
    <property type="molecule type" value="Genomic_DNA"/>
</dbReference>
<proteinExistence type="predicted"/>
<dbReference type="AlphaFoldDB" id="A0A243WF03"/>
<evidence type="ECO:0000256" key="1">
    <source>
        <dbReference type="SAM" id="SignalP"/>
    </source>
</evidence>
<organism evidence="2 3">
    <name type="scientific">Hymenobacter crusticola</name>
    <dbReference type="NCBI Taxonomy" id="1770526"/>
    <lineage>
        <taxon>Bacteria</taxon>
        <taxon>Pseudomonadati</taxon>
        <taxon>Bacteroidota</taxon>
        <taxon>Cytophagia</taxon>
        <taxon>Cytophagales</taxon>
        <taxon>Hymenobacteraceae</taxon>
        <taxon>Hymenobacter</taxon>
    </lineage>
</organism>
<evidence type="ECO:0008006" key="4">
    <source>
        <dbReference type="Google" id="ProtNLM"/>
    </source>
</evidence>
<evidence type="ECO:0000313" key="2">
    <source>
        <dbReference type="EMBL" id="OUJ74276.1"/>
    </source>
</evidence>
<feature type="chain" id="PRO_5013032227" description="DUF2490 domain-containing protein" evidence="1">
    <location>
        <begin position="25"/>
        <end position="265"/>
    </location>
</feature>
<dbReference type="Proteomes" id="UP000194873">
    <property type="component" value="Unassembled WGS sequence"/>
</dbReference>
<comment type="caution">
    <text evidence="2">The sequence shown here is derived from an EMBL/GenBank/DDBJ whole genome shotgun (WGS) entry which is preliminary data.</text>
</comment>
<dbReference type="OrthoDB" id="1118734at2"/>
<keyword evidence="1" id="KW-0732">Signal</keyword>
<sequence length="265" mass="30174">MTKSLLIAASALVLVSANSPVALAQSPANPPQRWGSWLIGTFLLPGSPENKWGGFAEVQARTDAVFAKYFYNELKGGVSYDLDKNFTAMIAGGRYATSDYRALEDGPLNVEKRLWLQLVLSQYLDRLKIEHRYRIEQRWFDYRGDSTGRRNRIRYRLNAFLPLNSKTIKDKTVFLSVYDEIFLNPKGPVFERNRVYGGVGYQFNKHLLLQVGWVNQSNYNLPAIQQGQFIPQITSAKNNVVVNVIYRIAHRSATSPTEHLPSQQD</sequence>
<feature type="signal peptide" evidence="1">
    <location>
        <begin position="1"/>
        <end position="24"/>
    </location>
</feature>
<gene>
    <name evidence="2" type="ORF">BXP70_11185</name>
</gene>
<name>A0A243WF03_9BACT</name>
<reference evidence="2 3" key="1">
    <citation type="submission" date="2017-01" db="EMBL/GenBank/DDBJ databases">
        <title>A new Hymenobacter.</title>
        <authorList>
            <person name="Liang Y."/>
            <person name="Feng F."/>
        </authorList>
    </citation>
    <scope>NUCLEOTIDE SEQUENCE [LARGE SCALE GENOMIC DNA]</scope>
    <source>
        <strain evidence="2">MIMBbqt21</strain>
    </source>
</reference>
<protein>
    <recommendedName>
        <fullName evidence="4">DUF2490 domain-containing protein</fullName>
    </recommendedName>
</protein>
<keyword evidence="3" id="KW-1185">Reference proteome</keyword>
<accession>A0A243WF03</accession>
<dbReference type="Pfam" id="PF10677">
    <property type="entry name" value="DUF2490"/>
    <property type="match status" value="1"/>
</dbReference>